<dbReference type="EMBL" id="UFSB01000001">
    <property type="protein sequence ID" value="SUU34690.1"/>
    <property type="molecule type" value="Genomic_DNA"/>
</dbReference>
<evidence type="ECO:0000256" key="1">
    <source>
        <dbReference type="SAM" id="Phobius"/>
    </source>
</evidence>
<reference evidence="2 4" key="1">
    <citation type="submission" date="2017-07" db="EMBL/GenBank/DDBJ databases">
        <title>Virulence factors identified in Actinobacillus seminis.</title>
        <authorList>
            <person name="Negrete-Abascal E."/>
            <person name="Vaca-Pacheco S."/>
            <person name="Montes-Garcia F."/>
            <person name="Leyto-Gil A.M."/>
            <person name="Fragoso-Garcia E."/>
            <person name="Carvente-Garcia R."/>
            <person name="Perez-Agueros S."/>
            <person name="Castelan-Sanchez H.G."/>
            <person name="Garcia-Molina A."/>
            <person name="Villamar T.E."/>
            <person name="Vazquez-Cruz C."/>
        </authorList>
    </citation>
    <scope>NUCLEOTIDE SEQUENCE [LARGE SCALE GENOMIC DNA]</scope>
    <source>
        <strain evidence="2 4">ATCC 15768</strain>
    </source>
</reference>
<accession>A0A263HGK6</accession>
<sequence length="82" mass="9749">MRIDAVVYFKYSLDLNSHVIRADGNKIYSHLCSYIFQCFFSAVYILINQRSNLMNNNSKKCKCFLERALIKQWTVNARYNEI</sequence>
<evidence type="ECO:0000313" key="3">
    <source>
        <dbReference type="EMBL" id="SUU34690.1"/>
    </source>
</evidence>
<dbReference type="Proteomes" id="UP000254507">
    <property type="component" value="Unassembled WGS sequence"/>
</dbReference>
<gene>
    <name evidence="2" type="ORF">CFY87_01000</name>
    <name evidence="3" type="ORF">NCTC10851_00513</name>
</gene>
<organism evidence="3 5">
    <name type="scientific">Actinobacillus seminis</name>
    <dbReference type="NCBI Taxonomy" id="722"/>
    <lineage>
        <taxon>Bacteria</taxon>
        <taxon>Pseudomonadati</taxon>
        <taxon>Pseudomonadota</taxon>
        <taxon>Gammaproteobacteria</taxon>
        <taxon>Pasteurellales</taxon>
        <taxon>Pasteurellaceae</taxon>
        <taxon>Actinobacillus</taxon>
    </lineage>
</organism>
<dbReference type="Proteomes" id="UP000215738">
    <property type="component" value="Unassembled WGS sequence"/>
</dbReference>
<dbReference type="EMBL" id="NLFK01000001">
    <property type="protein sequence ID" value="OZN25817.1"/>
    <property type="molecule type" value="Genomic_DNA"/>
</dbReference>
<evidence type="ECO:0000313" key="2">
    <source>
        <dbReference type="EMBL" id="OZN25817.1"/>
    </source>
</evidence>
<dbReference type="AlphaFoldDB" id="A0A263HGK6"/>
<dbReference type="InParanoid" id="A0A263HGK6"/>
<keyword evidence="1" id="KW-1133">Transmembrane helix</keyword>
<evidence type="ECO:0000313" key="4">
    <source>
        <dbReference type="Proteomes" id="UP000215738"/>
    </source>
</evidence>
<keyword evidence="1" id="KW-0472">Membrane</keyword>
<evidence type="ECO:0000313" key="5">
    <source>
        <dbReference type="Proteomes" id="UP000254507"/>
    </source>
</evidence>
<keyword evidence="1" id="KW-0812">Transmembrane</keyword>
<name>A0A263HGK6_9PAST</name>
<keyword evidence="4" id="KW-1185">Reference proteome</keyword>
<protein>
    <submittedName>
        <fullName evidence="3">Uncharacterized protein</fullName>
    </submittedName>
</protein>
<proteinExistence type="predicted"/>
<reference evidence="3 5" key="2">
    <citation type="submission" date="2018-06" db="EMBL/GenBank/DDBJ databases">
        <authorList>
            <consortium name="Pathogen Informatics"/>
            <person name="Doyle S."/>
        </authorList>
    </citation>
    <scope>NUCLEOTIDE SEQUENCE [LARGE SCALE GENOMIC DNA]</scope>
    <source>
        <strain evidence="3 5">NCTC10851</strain>
    </source>
</reference>
<feature type="transmembrane region" description="Helical" evidence="1">
    <location>
        <begin position="27"/>
        <end position="47"/>
    </location>
</feature>